<keyword evidence="2" id="KW-0472">Membrane</keyword>
<name>A0A8H5F0V5_9AGAR</name>
<protein>
    <submittedName>
        <fullName evidence="4">Uncharacterized protein</fullName>
    </submittedName>
</protein>
<dbReference type="EMBL" id="JAACJJ010000029">
    <property type="protein sequence ID" value="KAF5319407.1"/>
    <property type="molecule type" value="Genomic_DNA"/>
</dbReference>
<feature type="region of interest" description="Disordered" evidence="1">
    <location>
        <begin position="361"/>
        <end position="383"/>
    </location>
</feature>
<feature type="transmembrane region" description="Helical" evidence="2">
    <location>
        <begin position="447"/>
        <end position="470"/>
    </location>
</feature>
<keyword evidence="2" id="KW-0812">Transmembrane</keyword>
<dbReference type="AlphaFoldDB" id="A0A8H5F0V5"/>
<feature type="transmembrane region" description="Helical" evidence="2">
    <location>
        <begin position="482"/>
        <end position="508"/>
    </location>
</feature>
<reference evidence="4 5" key="1">
    <citation type="journal article" date="2020" name="ISME J.">
        <title>Uncovering the hidden diversity of litter-decomposition mechanisms in mushroom-forming fungi.</title>
        <authorList>
            <person name="Floudas D."/>
            <person name="Bentzer J."/>
            <person name="Ahren D."/>
            <person name="Johansson T."/>
            <person name="Persson P."/>
            <person name="Tunlid A."/>
        </authorList>
    </citation>
    <scope>NUCLEOTIDE SEQUENCE [LARGE SCALE GENOMIC DNA]</scope>
    <source>
        <strain evidence="4 5">CBS 101986</strain>
    </source>
</reference>
<keyword evidence="2" id="KW-1133">Transmembrane helix</keyword>
<dbReference type="OrthoDB" id="9451547at2759"/>
<feature type="transmembrane region" description="Helical" evidence="2">
    <location>
        <begin position="529"/>
        <end position="553"/>
    </location>
</feature>
<accession>A0A8H5F0V5</accession>
<feature type="compositionally biased region" description="Basic and acidic residues" evidence="1">
    <location>
        <begin position="329"/>
        <end position="339"/>
    </location>
</feature>
<evidence type="ECO:0000313" key="4">
    <source>
        <dbReference type="EMBL" id="KAF5319407.1"/>
    </source>
</evidence>
<gene>
    <name evidence="4" type="ORF">D9619_008552</name>
</gene>
<evidence type="ECO:0000313" key="5">
    <source>
        <dbReference type="Proteomes" id="UP000567179"/>
    </source>
</evidence>
<proteinExistence type="predicted"/>
<dbReference type="Proteomes" id="UP000567179">
    <property type="component" value="Unassembled WGS sequence"/>
</dbReference>
<keyword evidence="5" id="KW-1185">Reference proteome</keyword>
<dbReference type="PANTHER" id="PTHR35043:SF7">
    <property type="entry name" value="TRANSCRIPTION FACTOR DOMAIN-CONTAINING PROTEIN"/>
    <property type="match status" value="1"/>
</dbReference>
<feature type="signal peptide" evidence="3">
    <location>
        <begin position="1"/>
        <end position="16"/>
    </location>
</feature>
<keyword evidence="3" id="KW-0732">Signal</keyword>
<comment type="caution">
    <text evidence="4">The sequence shown here is derived from an EMBL/GenBank/DDBJ whole genome shotgun (WGS) entry which is preliminary data.</text>
</comment>
<evidence type="ECO:0000256" key="3">
    <source>
        <dbReference type="SAM" id="SignalP"/>
    </source>
</evidence>
<feature type="region of interest" description="Disordered" evidence="1">
    <location>
        <begin position="322"/>
        <end position="343"/>
    </location>
</feature>
<evidence type="ECO:0000256" key="1">
    <source>
        <dbReference type="SAM" id="MobiDB-lite"/>
    </source>
</evidence>
<evidence type="ECO:0000256" key="2">
    <source>
        <dbReference type="SAM" id="Phobius"/>
    </source>
</evidence>
<dbReference type="PANTHER" id="PTHR35043">
    <property type="entry name" value="TRANSCRIPTION FACTOR DOMAIN-CONTAINING PROTEIN"/>
    <property type="match status" value="1"/>
</dbReference>
<organism evidence="4 5">
    <name type="scientific">Psilocybe cf. subviscida</name>
    <dbReference type="NCBI Taxonomy" id="2480587"/>
    <lineage>
        <taxon>Eukaryota</taxon>
        <taxon>Fungi</taxon>
        <taxon>Dikarya</taxon>
        <taxon>Basidiomycota</taxon>
        <taxon>Agaricomycotina</taxon>
        <taxon>Agaricomycetes</taxon>
        <taxon>Agaricomycetidae</taxon>
        <taxon>Agaricales</taxon>
        <taxon>Agaricineae</taxon>
        <taxon>Strophariaceae</taxon>
        <taxon>Psilocybe</taxon>
    </lineage>
</organism>
<feature type="chain" id="PRO_5034270985" evidence="3">
    <location>
        <begin position="17"/>
        <end position="575"/>
    </location>
</feature>
<feature type="transmembrane region" description="Helical" evidence="2">
    <location>
        <begin position="74"/>
        <end position="93"/>
    </location>
</feature>
<sequence>MIILFLILLLLLNALQRNPPPVSILRRDEGPTRFRTTYDIVWSCLLTIFACVWTSGHPNIAAPRDSGWTRLKRRVIMMVYALIAPEMVVFWAMRQYAAALWIANDYNKAFIRREPVNGAAERSMWQSVKRWLGHSTSEFAQATKEWWTIAPESAAQRVSGRPWSQSHGFFIQMGGFLLYEGGTAKQVLDYDDFKRLVKAGVIEVPVITDGDIQDRSKGDAISKGFVVLQTTWFMLQCIARVAQDLPLCELEVVTLGFAVLNAIVYTMWWNKPQGVDNAICIPLKDATDVNNIIKKPMDAARQIAEQGAGLLSFFAPWTMPNANTNGKRPRGDEEHAQDHEDAEVYDPMDDEIVAQLLTEDGPQANNQHHGGHTHPSHDPNAPSGWLRRQLFKDHIRFSQGASVLVFLLRIPYRVVQFTLRPLAKMGNSDTVPAGALRVPMFYADSRAVLGPAYLASCAIGVLFGAVHLLAWSATFATAIERVLWRVSAVVITVVPGLTIAGMPSFVSLSRIRKHKKFRRFAKAAKFMQVAIPAVLGIPFYILARFTLLGLALISLRELPPDAHIAVSWTSFIPHI</sequence>